<evidence type="ECO:0000256" key="3">
    <source>
        <dbReference type="SAM" id="MobiDB-lite"/>
    </source>
</evidence>
<accession>A0A4P9Y8L3</accession>
<feature type="region of interest" description="Disordered" evidence="3">
    <location>
        <begin position="245"/>
        <end position="430"/>
    </location>
</feature>
<protein>
    <recommendedName>
        <fullName evidence="6">Inhibitor of apoptosis domain-containing protein</fullName>
    </recommendedName>
</protein>
<feature type="compositionally biased region" description="Polar residues" evidence="3">
    <location>
        <begin position="388"/>
        <end position="399"/>
    </location>
</feature>
<dbReference type="CDD" id="cd00022">
    <property type="entry name" value="BIR"/>
    <property type="match status" value="1"/>
</dbReference>
<evidence type="ECO:0008006" key="6">
    <source>
        <dbReference type="Google" id="ProtNLM"/>
    </source>
</evidence>
<evidence type="ECO:0000256" key="2">
    <source>
        <dbReference type="ARBA" id="ARBA00022833"/>
    </source>
</evidence>
<feature type="compositionally biased region" description="Basic residues" evidence="3">
    <location>
        <begin position="363"/>
        <end position="372"/>
    </location>
</feature>
<reference evidence="5" key="1">
    <citation type="journal article" date="2018" name="Nat. Microbiol.">
        <title>Leveraging single-cell genomics to expand the fungal tree of life.</title>
        <authorList>
            <person name="Ahrendt S.R."/>
            <person name="Quandt C.A."/>
            <person name="Ciobanu D."/>
            <person name="Clum A."/>
            <person name="Salamov A."/>
            <person name="Andreopoulos B."/>
            <person name="Cheng J.F."/>
            <person name="Woyke T."/>
            <person name="Pelin A."/>
            <person name="Henrissat B."/>
            <person name="Reynolds N.K."/>
            <person name="Benny G.L."/>
            <person name="Smith M.E."/>
            <person name="James T.Y."/>
            <person name="Grigoriev I.V."/>
        </authorList>
    </citation>
    <scope>NUCLEOTIDE SEQUENCE [LARGE SCALE GENOMIC DNA]</scope>
</reference>
<dbReference type="InterPro" id="IPR051190">
    <property type="entry name" value="Baculoviral_IAP"/>
</dbReference>
<evidence type="ECO:0000313" key="5">
    <source>
        <dbReference type="Proteomes" id="UP000267251"/>
    </source>
</evidence>
<sequence length="430" mass="48393">MENFSERLRSFSNPQIPWPHNDIMATPRLMALAGFFHNPLPKDRDRVECFLCQHRFGGWEPEDDPFAEHLKYSPACPYAILVCPRRGLGLDPQEIEESEEVILERQRRKSSHRIVITNPDTGTPLTQEEYAEMCRRTFSYAWPYKEESGRNADAMAAAGFIWAPGDDTPDAVLCLYCRLSLSNFEPDDDAWDEHMKRSRWCPYLNMSHNGLKLDPSATPSPPVEEDTKDMGSVAVKKDIIPEADVREGPGVKPTATSEVMKTPTPSSRLTNESLLTAKKRDLKLQEKDEEWTEEGMVENNEDDDEEWLERKGPGGKRASAVTTTAKKRGRKPLEHIKPHITKTPTARSGKEHLQSLADPTQPPKRKRGRPPKASKIIKASHNNEENLGPQQATGTSSTLGPDLTSPIYPVHSSSWASPVTRHSIPTLSSW</sequence>
<gene>
    <name evidence="4" type="ORF">BJ684DRAFT_18527</name>
</gene>
<dbReference type="AlphaFoldDB" id="A0A4P9Y8L3"/>
<dbReference type="EMBL" id="KZ987755">
    <property type="protein sequence ID" value="RKP15134.1"/>
    <property type="molecule type" value="Genomic_DNA"/>
</dbReference>
<keyword evidence="2" id="KW-0862">Zinc</keyword>
<dbReference type="Proteomes" id="UP000267251">
    <property type="component" value="Unassembled WGS sequence"/>
</dbReference>
<dbReference type="PANTHER" id="PTHR46771">
    <property type="entry name" value="DETERIN"/>
    <property type="match status" value="1"/>
</dbReference>
<dbReference type="PROSITE" id="PS50143">
    <property type="entry name" value="BIR_REPEAT_2"/>
    <property type="match status" value="2"/>
</dbReference>
<feature type="compositionally biased region" description="Acidic residues" evidence="3">
    <location>
        <begin position="287"/>
        <end position="307"/>
    </location>
</feature>
<dbReference type="InterPro" id="IPR001370">
    <property type="entry name" value="BIR_rpt"/>
</dbReference>
<dbReference type="Gene3D" id="1.10.1170.10">
    <property type="entry name" value="Inhibitor Of Apoptosis Protein (2mihbC-IAP-1), Chain A"/>
    <property type="match status" value="2"/>
</dbReference>
<dbReference type="OrthoDB" id="2196114at2759"/>
<dbReference type="Pfam" id="PF00653">
    <property type="entry name" value="BIR"/>
    <property type="match status" value="2"/>
</dbReference>
<feature type="compositionally biased region" description="Polar residues" evidence="3">
    <location>
        <begin position="254"/>
        <end position="274"/>
    </location>
</feature>
<evidence type="ECO:0000256" key="1">
    <source>
        <dbReference type="ARBA" id="ARBA00022723"/>
    </source>
</evidence>
<proteinExistence type="predicted"/>
<dbReference type="SUPFAM" id="SSF57924">
    <property type="entry name" value="Inhibitor of apoptosis (IAP) repeat"/>
    <property type="match status" value="2"/>
</dbReference>
<evidence type="ECO:0000313" key="4">
    <source>
        <dbReference type="EMBL" id="RKP15134.1"/>
    </source>
</evidence>
<keyword evidence="5" id="KW-1185">Reference proteome</keyword>
<organism evidence="4 5">
    <name type="scientific">Piptocephalis cylindrospora</name>
    <dbReference type="NCBI Taxonomy" id="1907219"/>
    <lineage>
        <taxon>Eukaryota</taxon>
        <taxon>Fungi</taxon>
        <taxon>Fungi incertae sedis</taxon>
        <taxon>Zoopagomycota</taxon>
        <taxon>Zoopagomycotina</taxon>
        <taxon>Zoopagomycetes</taxon>
        <taxon>Zoopagales</taxon>
        <taxon>Piptocephalidaceae</taxon>
        <taxon>Piptocephalis</taxon>
    </lineage>
</organism>
<name>A0A4P9Y8L3_9FUNG</name>
<keyword evidence="1" id="KW-0479">Metal-binding</keyword>
<dbReference type="SMART" id="SM00238">
    <property type="entry name" value="BIR"/>
    <property type="match status" value="2"/>
</dbReference>
<dbReference type="GO" id="GO:0046872">
    <property type="term" value="F:metal ion binding"/>
    <property type="evidence" value="ECO:0007669"/>
    <property type="project" value="UniProtKB-KW"/>
</dbReference>
<dbReference type="PANTHER" id="PTHR46771:SF5">
    <property type="entry name" value="DETERIN"/>
    <property type="match status" value="1"/>
</dbReference>